<keyword evidence="7 12" id="KW-0805">Transcription regulation</keyword>
<dbReference type="NCBIfam" id="TIGR00498">
    <property type="entry name" value="lexA"/>
    <property type="match status" value="1"/>
</dbReference>
<keyword evidence="4 12" id="KW-0227">DNA damage</keyword>
<dbReference type="AlphaFoldDB" id="A0A833H003"/>
<feature type="domain" description="LexA repressor DNA-binding" evidence="15">
    <location>
        <begin position="1"/>
        <end position="64"/>
    </location>
</feature>
<comment type="catalytic activity">
    <reaction evidence="12">
        <text>Hydrolysis of Ala-|-Gly bond in repressor LexA.</text>
        <dbReference type="EC" id="3.4.21.88"/>
    </reaction>
</comment>
<dbReference type="EC" id="3.4.21.88" evidence="12"/>
<dbReference type="PANTHER" id="PTHR33516:SF2">
    <property type="entry name" value="LEXA REPRESSOR-RELATED"/>
    <property type="match status" value="1"/>
</dbReference>
<proteinExistence type="inferred from homology"/>
<evidence type="ECO:0000259" key="14">
    <source>
        <dbReference type="Pfam" id="PF00717"/>
    </source>
</evidence>
<keyword evidence="11 12" id="KW-0742">SOS response</keyword>
<gene>
    <name evidence="12 16" type="primary">lexA</name>
    <name evidence="16" type="ORF">F9K24_15050</name>
</gene>
<evidence type="ECO:0000256" key="5">
    <source>
        <dbReference type="ARBA" id="ARBA00022801"/>
    </source>
</evidence>
<evidence type="ECO:0000256" key="2">
    <source>
        <dbReference type="ARBA" id="ARBA00022491"/>
    </source>
</evidence>
<comment type="function">
    <text evidence="12">Represses a number of genes involved in the response to DNA damage (SOS response), including recA and lexA. In the presence of single-stranded DNA, RecA interacts with LexA causing an autocatalytic cleavage which disrupts the DNA-binding part of LexA, leading to derepression of the SOS regulon and eventually DNA repair.</text>
</comment>
<evidence type="ECO:0000256" key="11">
    <source>
        <dbReference type="ARBA" id="ARBA00023236"/>
    </source>
</evidence>
<dbReference type="SUPFAM" id="SSF46785">
    <property type="entry name" value="Winged helix' DNA-binding domain"/>
    <property type="match status" value="1"/>
</dbReference>
<dbReference type="InterPro" id="IPR006199">
    <property type="entry name" value="LexA_DNA-bd_dom"/>
</dbReference>
<evidence type="ECO:0000313" key="17">
    <source>
        <dbReference type="Proteomes" id="UP000460298"/>
    </source>
</evidence>
<evidence type="ECO:0000256" key="6">
    <source>
        <dbReference type="ARBA" id="ARBA00022813"/>
    </source>
</evidence>
<dbReference type="GO" id="GO:0006260">
    <property type="term" value="P:DNA replication"/>
    <property type="evidence" value="ECO:0007669"/>
    <property type="project" value="UniProtKB-UniRule"/>
</dbReference>
<dbReference type="GO" id="GO:0006281">
    <property type="term" value="P:DNA repair"/>
    <property type="evidence" value="ECO:0007669"/>
    <property type="project" value="UniProtKB-UniRule"/>
</dbReference>
<dbReference type="SUPFAM" id="SSF51306">
    <property type="entry name" value="LexA/Signal peptidase"/>
    <property type="match status" value="1"/>
</dbReference>
<feature type="active site" description="For autocatalytic cleavage activity" evidence="12">
    <location>
        <position position="166"/>
    </location>
</feature>
<keyword evidence="10 12" id="KW-0234">DNA repair</keyword>
<keyword evidence="3 12" id="KW-0235">DNA replication</keyword>
<dbReference type="OrthoDB" id="9802364at2"/>
<evidence type="ECO:0000259" key="15">
    <source>
        <dbReference type="Pfam" id="PF01726"/>
    </source>
</evidence>
<feature type="domain" description="Peptidase S24/S26A/S26B/S26C" evidence="14">
    <location>
        <begin position="86"/>
        <end position="198"/>
    </location>
</feature>
<comment type="similarity">
    <text evidence="1 12 13">Belongs to the peptidase S24 family.</text>
</comment>
<dbReference type="EMBL" id="WBUI01000016">
    <property type="protein sequence ID" value="KAB2931009.1"/>
    <property type="molecule type" value="Genomic_DNA"/>
</dbReference>
<dbReference type="PANTHER" id="PTHR33516">
    <property type="entry name" value="LEXA REPRESSOR"/>
    <property type="match status" value="1"/>
</dbReference>
<feature type="site" description="Cleavage; by autolysis" evidence="12">
    <location>
        <begin position="93"/>
        <end position="94"/>
    </location>
</feature>
<organism evidence="16 17">
    <name type="scientific">Leptonema illini</name>
    <dbReference type="NCBI Taxonomy" id="183"/>
    <lineage>
        <taxon>Bacteria</taxon>
        <taxon>Pseudomonadati</taxon>
        <taxon>Spirochaetota</taxon>
        <taxon>Spirochaetia</taxon>
        <taxon>Leptospirales</taxon>
        <taxon>Leptospiraceae</taxon>
        <taxon>Leptonema</taxon>
    </lineage>
</organism>
<evidence type="ECO:0000256" key="12">
    <source>
        <dbReference type="HAMAP-Rule" id="MF_00015"/>
    </source>
</evidence>
<keyword evidence="6 12" id="KW-0068">Autocatalytic cleavage</keyword>
<dbReference type="Gene3D" id="1.10.10.10">
    <property type="entry name" value="Winged helix-like DNA-binding domain superfamily/Winged helix DNA-binding domain"/>
    <property type="match status" value="1"/>
</dbReference>
<name>A0A833H003_9LEPT</name>
<evidence type="ECO:0000313" key="16">
    <source>
        <dbReference type="EMBL" id="KAB2931009.1"/>
    </source>
</evidence>
<dbReference type="FunFam" id="2.10.109.10:FF:000001">
    <property type="entry name" value="LexA repressor"/>
    <property type="match status" value="1"/>
</dbReference>
<accession>A0A833H003</accession>
<keyword evidence="2 12" id="KW-0678">Repressor</keyword>
<evidence type="ECO:0000256" key="4">
    <source>
        <dbReference type="ARBA" id="ARBA00022763"/>
    </source>
</evidence>
<comment type="caution">
    <text evidence="16">The sequence shown here is derived from an EMBL/GenBank/DDBJ whole genome shotgun (WGS) entry which is preliminary data.</text>
</comment>
<dbReference type="Gene3D" id="2.10.109.10">
    <property type="entry name" value="Umud Fragment, subunit A"/>
    <property type="match status" value="1"/>
</dbReference>
<dbReference type="PRINTS" id="PR00726">
    <property type="entry name" value="LEXASERPTASE"/>
</dbReference>
<dbReference type="InterPro" id="IPR050077">
    <property type="entry name" value="LexA_repressor"/>
</dbReference>
<dbReference type="InterPro" id="IPR039418">
    <property type="entry name" value="LexA-like"/>
</dbReference>
<evidence type="ECO:0000256" key="9">
    <source>
        <dbReference type="ARBA" id="ARBA00023163"/>
    </source>
</evidence>
<sequence length="206" mass="23345">MKDLTEKQRGILEYIYAFSQNQGYPPTIREIADRFEITPKGAYDHLKAIEKKDYIKCEKNRSRAIEILRMPDGSMPEVAESVIKVPLVGRVAAGLPILAEENIEEYLTFPRSMVKDQTDIFALRVSGDSMIEAGIRDGDIAVIKKANTADNGEIVVALIDDEATLKYYYREKTRIRLEPANAKYRPIYTTHAIILGKLAGLYRQFA</sequence>
<keyword evidence="8 12" id="KW-0238">DNA-binding</keyword>
<protein>
    <recommendedName>
        <fullName evidence="12">LexA repressor</fullName>
        <ecNumber evidence="12">3.4.21.88</ecNumber>
    </recommendedName>
</protein>
<feature type="active site" description="For autocatalytic cleavage activity" evidence="12">
    <location>
        <position position="129"/>
    </location>
</feature>
<dbReference type="Proteomes" id="UP000460298">
    <property type="component" value="Unassembled WGS sequence"/>
</dbReference>
<dbReference type="RefSeq" id="WP_002772998.1">
    <property type="nucleotide sequence ID" value="NZ_JQDG01000078.1"/>
</dbReference>
<keyword evidence="5 12" id="KW-0378">Hydrolase</keyword>
<dbReference type="InterPro" id="IPR015927">
    <property type="entry name" value="Peptidase_S24_S26A/B/C"/>
</dbReference>
<dbReference type="GO" id="GO:0045892">
    <property type="term" value="P:negative regulation of DNA-templated transcription"/>
    <property type="evidence" value="ECO:0007669"/>
    <property type="project" value="UniProtKB-UniRule"/>
</dbReference>
<evidence type="ECO:0000256" key="3">
    <source>
        <dbReference type="ARBA" id="ARBA00022705"/>
    </source>
</evidence>
<dbReference type="Pfam" id="PF01726">
    <property type="entry name" value="LexA_DNA_bind"/>
    <property type="match status" value="1"/>
</dbReference>
<dbReference type="InterPro" id="IPR036286">
    <property type="entry name" value="LexA/Signal_pep-like_sf"/>
</dbReference>
<evidence type="ECO:0000256" key="8">
    <source>
        <dbReference type="ARBA" id="ARBA00023125"/>
    </source>
</evidence>
<dbReference type="GO" id="GO:0004252">
    <property type="term" value="F:serine-type endopeptidase activity"/>
    <property type="evidence" value="ECO:0007669"/>
    <property type="project" value="UniProtKB-UniRule"/>
</dbReference>
<dbReference type="GO" id="GO:0009432">
    <property type="term" value="P:SOS response"/>
    <property type="evidence" value="ECO:0007669"/>
    <property type="project" value="UniProtKB-UniRule"/>
</dbReference>
<evidence type="ECO:0000256" key="10">
    <source>
        <dbReference type="ARBA" id="ARBA00023204"/>
    </source>
</evidence>
<evidence type="ECO:0000256" key="1">
    <source>
        <dbReference type="ARBA" id="ARBA00007484"/>
    </source>
</evidence>
<dbReference type="CDD" id="cd06529">
    <property type="entry name" value="S24_LexA-like"/>
    <property type="match status" value="1"/>
</dbReference>
<dbReference type="HAMAP" id="MF_00015">
    <property type="entry name" value="LexA"/>
    <property type="match status" value="1"/>
</dbReference>
<dbReference type="GO" id="GO:0006508">
    <property type="term" value="P:proteolysis"/>
    <property type="evidence" value="ECO:0007669"/>
    <property type="project" value="InterPro"/>
</dbReference>
<reference evidence="16 17" key="1">
    <citation type="submission" date="2019-10" db="EMBL/GenBank/DDBJ databases">
        <title>Extracellular Electron Transfer in a Candidatus Methanoperedens spp. Enrichment Culture.</title>
        <authorList>
            <person name="Berger S."/>
            <person name="Rangel Shaw D."/>
            <person name="Berben T."/>
            <person name="In 'T Zandt M."/>
            <person name="Frank J."/>
            <person name="Reimann J."/>
            <person name="Jetten M.S.M."/>
            <person name="Welte C.U."/>
        </authorList>
    </citation>
    <scope>NUCLEOTIDE SEQUENCE [LARGE SCALE GENOMIC DNA]</scope>
    <source>
        <strain evidence="16">SB12</strain>
    </source>
</reference>
<keyword evidence="9 12" id="KW-0804">Transcription</keyword>
<comment type="caution">
    <text evidence="12">Lacks conserved residue(s) required for the propagation of feature annotation.</text>
</comment>
<evidence type="ECO:0000256" key="13">
    <source>
        <dbReference type="RuleBase" id="RU003991"/>
    </source>
</evidence>
<dbReference type="InterPro" id="IPR036388">
    <property type="entry name" value="WH-like_DNA-bd_sf"/>
</dbReference>
<evidence type="ECO:0000256" key="7">
    <source>
        <dbReference type="ARBA" id="ARBA00023015"/>
    </source>
</evidence>
<comment type="subunit">
    <text evidence="12">Homodimer.</text>
</comment>
<dbReference type="Pfam" id="PF00717">
    <property type="entry name" value="Peptidase_S24"/>
    <property type="match status" value="1"/>
</dbReference>
<dbReference type="InterPro" id="IPR036390">
    <property type="entry name" value="WH_DNA-bd_sf"/>
</dbReference>
<dbReference type="GO" id="GO:0003677">
    <property type="term" value="F:DNA binding"/>
    <property type="evidence" value="ECO:0007669"/>
    <property type="project" value="UniProtKB-UniRule"/>
</dbReference>
<dbReference type="InterPro" id="IPR006200">
    <property type="entry name" value="LexA"/>
</dbReference>
<dbReference type="InterPro" id="IPR006197">
    <property type="entry name" value="Peptidase_S24_LexA"/>
</dbReference>